<dbReference type="EMBL" id="WOFH01000003">
    <property type="protein sequence ID" value="MUN37149.1"/>
    <property type="molecule type" value="Genomic_DNA"/>
</dbReference>
<keyword evidence="2" id="KW-1185">Reference proteome</keyword>
<dbReference type="Proteomes" id="UP000432015">
    <property type="component" value="Unassembled WGS sequence"/>
</dbReference>
<dbReference type="AlphaFoldDB" id="A0A7K1KYC1"/>
<gene>
    <name evidence="1" type="ORF">GNZ18_11125</name>
</gene>
<dbReference type="RefSeq" id="WP_156216142.1">
    <property type="nucleotide sequence ID" value="NZ_WOFH01000003.1"/>
</dbReference>
<evidence type="ECO:0000313" key="2">
    <source>
        <dbReference type="Proteomes" id="UP000432015"/>
    </source>
</evidence>
<comment type="caution">
    <text evidence="1">The sequence shown here is derived from an EMBL/GenBank/DDBJ whole genome shotgun (WGS) entry which is preliminary data.</text>
</comment>
<sequence length="193" mass="19513">MAVSLVRVWDGRGDLLAFSGPGTERVRIETGRTARTSLTLRRSGLDAAAPPAPPLDEHVAVGPGEAPPAWLPCADVIVRDAPSRALAALRSDYPGCLVAAVASRSGGWELAVAGWRFALVPLGRAAAAAAAADDVASYASAVHAWVASGRPVGALGTATLTLARGRGGTDQGGGSDRASCSLTASSWGDFRTA</sequence>
<organism evidence="1 2">
    <name type="scientific">Actinomadura litoris</name>
    <dbReference type="NCBI Taxonomy" id="2678616"/>
    <lineage>
        <taxon>Bacteria</taxon>
        <taxon>Bacillati</taxon>
        <taxon>Actinomycetota</taxon>
        <taxon>Actinomycetes</taxon>
        <taxon>Streptosporangiales</taxon>
        <taxon>Thermomonosporaceae</taxon>
        <taxon>Actinomadura</taxon>
    </lineage>
</organism>
<reference evidence="1 2" key="1">
    <citation type="submission" date="2019-11" db="EMBL/GenBank/DDBJ databases">
        <authorList>
            <person name="Cao P."/>
        </authorList>
    </citation>
    <scope>NUCLEOTIDE SEQUENCE [LARGE SCALE GENOMIC DNA]</scope>
    <source>
        <strain evidence="1 2">NEAU-AAG5</strain>
    </source>
</reference>
<accession>A0A7K1KYC1</accession>
<name>A0A7K1KYC1_9ACTN</name>
<protein>
    <submittedName>
        <fullName evidence="1">Uncharacterized protein</fullName>
    </submittedName>
</protein>
<proteinExistence type="predicted"/>
<evidence type="ECO:0000313" key="1">
    <source>
        <dbReference type="EMBL" id="MUN37149.1"/>
    </source>
</evidence>